<dbReference type="RefSeq" id="WP_128795755.1">
    <property type="nucleotide sequence ID" value="NZ_CP034669.1"/>
</dbReference>
<feature type="region of interest" description="Disordered" evidence="1">
    <location>
        <begin position="1"/>
        <end position="55"/>
    </location>
</feature>
<dbReference type="EMBL" id="CP034669">
    <property type="protein sequence ID" value="QAT83646.1"/>
    <property type="molecule type" value="Genomic_DNA"/>
</dbReference>
<evidence type="ECO:0000313" key="3">
    <source>
        <dbReference type="Proteomes" id="UP000288758"/>
    </source>
</evidence>
<protein>
    <submittedName>
        <fullName evidence="2">Uncharacterized protein</fullName>
    </submittedName>
</protein>
<evidence type="ECO:0000256" key="1">
    <source>
        <dbReference type="SAM" id="MobiDB-lite"/>
    </source>
</evidence>
<proteinExistence type="predicted"/>
<name>A0A410RP78_CORCK</name>
<dbReference type="Proteomes" id="UP000288758">
    <property type="component" value="Chromosome"/>
</dbReference>
<feature type="compositionally biased region" description="Polar residues" evidence="1">
    <location>
        <begin position="1"/>
        <end position="21"/>
    </location>
</feature>
<evidence type="ECO:0000313" key="2">
    <source>
        <dbReference type="EMBL" id="QAT83646.1"/>
    </source>
</evidence>
<feature type="compositionally biased region" description="Low complexity" evidence="1">
    <location>
        <begin position="23"/>
        <end position="33"/>
    </location>
</feature>
<organism evidence="2 3">
    <name type="scientific">Corallococcus coralloides</name>
    <name type="common">Myxococcus coralloides</name>
    <dbReference type="NCBI Taxonomy" id="184914"/>
    <lineage>
        <taxon>Bacteria</taxon>
        <taxon>Pseudomonadati</taxon>
        <taxon>Myxococcota</taxon>
        <taxon>Myxococcia</taxon>
        <taxon>Myxococcales</taxon>
        <taxon>Cystobacterineae</taxon>
        <taxon>Myxococcaceae</taxon>
        <taxon>Corallococcus</taxon>
    </lineage>
</organism>
<feature type="compositionally biased region" description="Basic and acidic residues" evidence="1">
    <location>
        <begin position="37"/>
        <end position="51"/>
    </location>
</feature>
<accession>A0A410RP78</accession>
<reference evidence="2 3" key="1">
    <citation type="submission" date="2018-12" db="EMBL/GenBank/DDBJ databases">
        <title>Complete Genome Sequence of the Corallopyronin A producing Myxobacterium Corallococcus coralloides B035.</title>
        <authorList>
            <person name="Bouhired S.M."/>
            <person name="Rupp O."/>
            <person name="Blom J."/>
            <person name="Schaeberle T.F."/>
            <person name="Kehraus S."/>
            <person name="Schiefer A."/>
            <person name="Pfarr K."/>
            <person name="Goesmann A."/>
            <person name="Hoerauf A."/>
            <person name="Koenig G.M."/>
        </authorList>
    </citation>
    <scope>NUCLEOTIDE SEQUENCE [LARGE SCALE GENOMIC DNA]</scope>
    <source>
        <strain evidence="2 3">B035</strain>
    </source>
</reference>
<gene>
    <name evidence="2" type="ORF">EJ065_2060</name>
</gene>
<feature type="region of interest" description="Disordered" evidence="1">
    <location>
        <begin position="149"/>
        <end position="191"/>
    </location>
</feature>
<dbReference type="AlphaFoldDB" id="A0A410RP78"/>
<sequence length="355" mass="37710">MGKIKTTSSIKQARQSVQHNPIASKAQVQAQAKAKPKKEPALKPPPEHKVFTDGFGGAVYGSKNPGKTLKLDDGKALTNEHQRLAGIEANARTEGVKGRTAGGAGLSKNTNFFATSFGAVHTQGAYTKSAGSNVPPPDAMKRMYHPNVHDLTNDGKRVSVSGMKDSTTKTPGYEFSGSKVAGSDDFGRTPQRNALQAGAPAEARYSKPTPPSADFNTTFAHSEQSDAARLMAPGAAKDIAASFKGTLPPGSKIHAVTYSGHTTRYTCANCEYTTGHLAKNPNLFRKDLSAELQAQGFQVPKDGVRLLPIISAHEKTNGVRQNPQTPRRPLEAGEVDLKDLAGKGKFIETPLANVK</sequence>